<keyword evidence="2" id="KW-0403">Intermediate filament</keyword>
<evidence type="ECO:0000256" key="5">
    <source>
        <dbReference type="SAM" id="MobiDB-lite"/>
    </source>
</evidence>
<organism evidence="7 8">
    <name type="scientific">Ornithorhynchus anatinus</name>
    <name type="common">Duckbill platypus</name>
    <dbReference type="NCBI Taxonomy" id="9258"/>
    <lineage>
        <taxon>Eukaryota</taxon>
        <taxon>Metazoa</taxon>
        <taxon>Chordata</taxon>
        <taxon>Craniata</taxon>
        <taxon>Vertebrata</taxon>
        <taxon>Euteleostomi</taxon>
        <taxon>Mammalia</taxon>
        <taxon>Monotremata</taxon>
        <taxon>Ornithorhynchidae</taxon>
        <taxon>Ornithorhynchus</taxon>
    </lineage>
</organism>
<evidence type="ECO:0000256" key="3">
    <source>
        <dbReference type="ARBA" id="ARBA00023054"/>
    </source>
</evidence>
<dbReference type="GO" id="GO:0030855">
    <property type="term" value="P:epithelial cell differentiation"/>
    <property type="evidence" value="ECO:0000318"/>
    <property type="project" value="GO_Central"/>
</dbReference>
<dbReference type="FunFam" id="1.20.5.500:FF:000001">
    <property type="entry name" value="Type II keratin 23"/>
    <property type="match status" value="1"/>
</dbReference>
<dbReference type="InParanoid" id="A0A6I8NDI2"/>
<dbReference type="SMART" id="SM01391">
    <property type="entry name" value="Filament"/>
    <property type="match status" value="1"/>
</dbReference>
<dbReference type="SUPFAM" id="SSF64593">
    <property type="entry name" value="Intermediate filament protein, coiled coil region"/>
    <property type="match status" value="2"/>
</dbReference>
<dbReference type="Proteomes" id="UP000002279">
    <property type="component" value="Chromosome 11"/>
</dbReference>
<protein>
    <recommendedName>
        <fullName evidence="6">IF rod domain-containing protein</fullName>
    </recommendedName>
</protein>
<feature type="coiled-coil region" evidence="4">
    <location>
        <begin position="299"/>
        <end position="422"/>
    </location>
</feature>
<dbReference type="FunFam" id="1.20.5.170:FF:000002">
    <property type="entry name" value="Type I keratin KA11"/>
    <property type="match status" value="1"/>
</dbReference>
<reference evidence="7" key="3">
    <citation type="submission" date="2025-09" db="UniProtKB">
        <authorList>
            <consortium name="Ensembl"/>
        </authorList>
    </citation>
    <scope>IDENTIFICATION</scope>
    <source>
        <strain evidence="7">Glennie</strain>
    </source>
</reference>
<dbReference type="Pfam" id="PF00038">
    <property type="entry name" value="Filament"/>
    <property type="match status" value="1"/>
</dbReference>
<feature type="compositionally biased region" description="Polar residues" evidence="5">
    <location>
        <begin position="580"/>
        <end position="589"/>
    </location>
</feature>
<dbReference type="GeneTree" id="ENSGT00940000161783"/>
<feature type="coiled-coil region" evidence="4">
    <location>
        <begin position="188"/>
        <end position="222"/>
    </location>
</feature>
<evidence type="ECO:0000313" key="7">
    <source>
        <dbReference type="Ensembl" id="ENSOANP00000039100.1"/>
    </source>
</evidence>
<reference evidence="7" key="2">
    <citation type="submission" date="2025-08" db="UniProtKB">
        <authorList>
            <consortium name="Ensembl"/>
        </authorList>
    </citation>
    <scope>IDENTIFICATION</scope>
    <source>
        <strain evidence="7">Glennie</strain>
    </source>
</reference>
<keyword evidence="3 4" id="KW-0175">Coiled coil</keyword>
<sequence>MKPTNITKGKLSREELVGNCPEESEFGKKPPWEPIYTHIPIRAPRRPAESTFCSYFTSRQAESLRGSRMSCLSRVSSKDGGSGSSKGSGGGRGLSGGSTCGPGRGRALSSSGFGGAGGFRGAGACGFSGAAGGFGGAYGGGYRGTAVVGGHGFGSGASFCGGGLSGYARGAGGGVGDGLLSGGEKQTMRNLNDRLASYLDKVRALEEANTDLEIKIKQWYVNLGPGSRDPASGRDYGKFYLIIEDLKNKILTATVDNASVILPIDNARLAADDFRMKYENELYLRQSVEADINGLRKVLDDLTMTRSDLEMQIESLTEELAYLKKNHEESMRANSGGDVTVEMNAAPGTDLTELLNDTRAQYEALAEQNRREAEDQFNKRSASLQAQIFTDVGEASSAKGEMTELKRTLQALEIELQSLFATQSSLEGTLADTESGYVLQLSQIQHQISSLEEQLCQIRGESECQNAEYEQLLNIKTRLEMEIETYPGAFSLRKIFPWLRYENRIEKEKLGHFTSPCVTFGKPGTNHGSRSSHVGGAWNKGVGCDTLFVLPFFSSGSRISGPKSTGSKSSIPPEGKSIQGRGNSNSLDK</sequence>
<accession>A0A6I8NDI2</accession>
<reference evidence="7 8" key="1">
    <citation type="journal article" date="2008" name="Nature">
        <title>Genome analysis of the platypus reveals unique signatures of evolution.</title>
        <authorList>
            <person name="Warren W.C."/>
            <person name="Hillier L.W."/>
            <person name="Marshall Graves J.A."/>
            <person name="Birney E."/>
            <person name="Ponting C.P."/>
            <person name="Grutzner F."/>
            <person name="Belov K."/>
            <person name="Miller W."/>
            <person name="Clarke L."/>
            <person name="Chinwalla A.T."/>
            <person name="Yang S.P."/>
            <person name="Heger A."/>
            <person name="Locke D.P."/>
            <person name="Miethke P."/>
            <person name="Waters P.D."/>
            <person name="Veyrunes F."/>
            <person name="Fulton L."/>
            <person name="Fulton B."/>
            <person name="Graves T."/>
            <person name="Wallis J."/>
            <person name="Puente X.S."/>
            <person name="Lopez-Otin C."/>
            <person name="Ordonez G.R."/>
            <person name="Eichler E.E."/>
            <person name="Chen L."/>
            <person name="Cheng Z."/>
            <person name="Deakin J.E."/>
            <person name="Alsop A."/>
            <person name="Thompson K."/>
            <person name="Kirby P."/>
            <person name="Papenfuss A.T."/>
            <person name="Wakefield M.J."/>
            <person name="Olender T."/>
            <person name="Lancet D."/>
            <person name="Huttley G.A."/>
            <person name="Smit A.F."/>
            <person name="Pask A."/>
            <person name="Temple-Smith P."/>
            <person name="Batzer M.A."/>
            <person name="Walker J.A."/>
            <person name="Konkel M.K."/>
            <person name="Harris R.S."/>
            <person name="Whittington C.M."/>
            <person name="Wong E.S."/>
            <person name="Gemmell N.J."/>
            <person name="Buschiazzo E."/>
            <person name="Vargas Jentzsch I.M."/>
            <person name="Merkel A."/>
            <person name="Schmitz J."/>
            <person name="Zemann A."/>
            <person name="Churakov G."/>
            <person name="Kriegs J.O."/>
            <person name="Brosius J."/>
            <person name="Murchison E.P."/>
            <person name="Sachidanandam R."/>
            <person name="Smith C."/>
            <person name="Hannon G.J."/>
            <person name="Tsend-Ayush E."/>
            <person name="McMillan D."/>
            <person name="Attenborough R."/>
            <person name="Rens W."/>
            <person name="Ferguson-Smith M."/>
            <person name="Lefevre C.M."/>
            <person name="Sharp J.A."/>
            <person name="Nicholas K.R."/>
            <person name="Ray D.A."/>
            <person name="Kube M."/>
            <person name="Reinhardt R."/>
            <person name="Pringle T.H."/>
            <person name="Taylor J."/>
            <person name="Jones R.C."/>
            <person name="Nixon B."/>
            <person name="Dacheux J.L."/>
            <person name="Niwa H."/>
            <person name="Sekita Y."/>
            <person name="Huang X."/>
            <person name="Stark A."/>
            <person name="Kheradpour P."/>
            <person name="Kellis M."/>
            <person name="Flicek P."/>
            <person name="Chen Y."/>
            <person name="Webber C."/>
            <person name="Hardison R."/>
            <person name="Nelson J."/>
            <person name="Hallsworth-Pepin K."/>
            <person name="Delehaunty K."/>
            <person name="Markovic C."/>
            <person name="Minx P."/>
            <person name="Feng Y."/>
            <person name="Kremitzki C."/>
            <person name="Mitreva M."/>
            <person name="Glasscock J."/>
            <person name="Wylie T."/>
            <person name="Wohldmann P."/>
            <person name="Thiru P."/>
            <person name="Nhan M.N."/>
            <person name="Pohl C.S."/>
            <person name="Smith S.M."/>
            <person name="Hou S."/>
            <person name="Nefedov M."/>
            <person name="de Jong P.J."/>
            <person name="Renfree M.B."/>
            <person name="Mardis E.R."/>
            <person name="Wilson R.K."/>
        </authorList>
    </citation>
    <scope>NUCLEOTIDE SEQUENCE [LARGE SCALE GENOMIC DNA]</scope>
    <source>
        <strain evidence="7 8">Glennie</strain>
    </source>
</reference>
<dbReference type="PANTHER" id="PTHR23239:SF207">
    <property type="entry name" value="KERATIN, TYPE I CYTOSKELETAL 24"/>
    <property type="match status" value="1"/>
</dbReference>
<dbReference type="PRINTS" id="PR01248">
    <property type="entry name" value="TYPE1KERATIN"/>
</dbReference>
<dbReference type="InterPro" id="IPR002957">
    <property type="entry name" value="Keratin_I"/>
</dbReference>
<dbReference type="Gene3D" id="1.20.5.500">
    <property type="entry name" value="Single helix bin"/>
    <property type="match status" value="1"/>
</dbReference>
<feature type="compositionally biased region" description="Gly residues" evidence="5">
    <location>
        <begin position="80"/>
        <end position="102"/>
    </location>
</feature>
<evidence type="ECO:0000256" key="4">
    <source>
        <dbReference type="SAM" id="Coils"/>
    </source>
</evidence>
<dbReference type="Gene3D" id="1.20.5.170">
    <property type="match status" value="1"/>
</dbReference>
<name>A0A6I8NDI2_ORNAN</name>
<dbReference type="GO" id="GO:0030280">
    <property type="term" value="F:structural constituent of skin epidermis"/>
    <property type="evidence" value="ECO:0000318"/>
    <property type="project" value="GO_Central"/>
</dbReference>
<evidence type="ECO:0000256" key="1">
    <source>
        <dbReference type="ARBA" id="ARBA00022744"/>
    </source>
</evidence>
<keyword evidence="1" id="KW-0416">Keratin</keyword>
<evidence type="ECO:0000313" key="8">
    <source>
        <dbReference type="Proteomes" id="UP000002279"/>
    </source>
</evidence>
<dbReference type="PANTHER" id="PTHR23239">
    <property type="entry name" value="INTERMEDIATE FILAMENT"/>
    <property type="match status" value="1"/>
</dbReference>
<feature type="region of interest" description="Disordered" evidence="5">
    <location>
        <begin position="67"/>
        <end position="102"/>
    </location>
</feature>
<feature type="region of interest" description="Disordered" evidence="5">
    <location>
        <begin position="558"/>
        <end position="589"/>
    </location>
</feature>
<dbReference type="GO" id="GO:0045095">
    <property type="term" value="C:keratin filament"/>
    <property type="evidence" value="ECO:0000318"/>
    <property type="project" value="GO_Central"/>
</dbReference>
<feature type="compositionally biased region" description="Polar residues" evidence="5">
    <location>
        <begin position="558"/>
        <end position="570"/>
    </location>
</feature>
<dbReference type="InterPro" id="IPR039008">
    <property type="entry name" value="IF_rod_dom"/>
</dbReference>
<dbReference type="GO" id="GO:0005856">
    <property type="term" value="C:cytoskeleton"/>
    <property type="evidence" value="ECO:0000318"/>
    <property type="project" value="GO_Central"/>
</dbReference>
<dbReference type="GO" id="GO:0045109">
    <property type="term" value="P:intermediate filament organization"/>
    <property type="evidence" value="ECO:0000318"/>
    <property type="project" value="GO_Central"/>
</dbReference>
<dbReference type="Ensembl" id="ENSOANT00000054744.1">
    <property type="protein sequence ID" value="ENSOANP00000039100.1"/>
    <property type="gene ID" value="ENSOANG00000047089.1"/>
</dbReference>
<proteinExistence type="predicted"/>
<dbReference type="PROSITE" id="PS51842">
    <property type="entry name" value="IF_ROD_2"/>
    <property type="match status" value="1"/>
</dbReference>
<evidence type="ECO:0000256" key="2">
    <source>
        <dbReference type="ARBA" id="ARBA00022754"/>
    </source>
</evidence>
<dbReference type="GO" id="GO:0002009">
    <property type="term" value="P:morphogenesis of an epithelium"/>
    <property type="evidence" value="ECO:0000318"/>
    <property type="project" value="GO_Central"/>
</dbReference>
<dbReference type="Gene3D" id="1.20.5.1160">
    <property type="entry name" value="Vasodilator-stimulated phosphoprotein"/>
    <property type="match status" value="1"/>
</dbReference>
<feature type="domain" description="IF rod" evidence="6">
    <location>
        <begin position="184"/>
        <end position="486"/>
    </location>
</feature>
<feature type="region of interest" description="Disordered" evidence="5">
    <location>
        <begin position="1"/>
        <end position="31"/>
    </location>
</feature>
<keyword evidence="8" id="KW-1185">Reference proteome</keyword>
<evidence type="ECO:0000259" key="6">
    <source>
        <dbReference type="PROSITE" id="PS51842"/>
    </source>
</evidence>
<dbReference type="FunFam" id="1.20.5.1160:FF:000002">
    <property type="entry name" value="Type I keratin 10"/>
    <property type="match status" value="1"/>
</dbReference>
<dbReference type="AlphaFoldDB" id="A0A6I8NDI2"/>